<evidence type="ECO:0000313" key="15">
    <source>
        <dbReference type="EMBL" id="ODQ63638.1"/>
    </source>
</evidence>
<evidence type="ECO:0000256" key="2">
    <source>
        <dbReference type="ARBA" id="ARBA00022448"/>
    </source>
</evidence>
<dbReference type="STRING" id="857566.A0A1E3PE30"/>
<dbReference type="PROSITE" id="PS00191">
    <property type="entry name" value="CYTOCHROME_B5_1"/>
    <property type="match status" value="1"/>
</dbReference>
<dbReference type="Proteomes" id="UP000095009">
    <property type="component" value="Unassembled WGS sequence"/>
</dbReference>
<feature type="non-terminal residue" evidence="15">
    <location>
        <position position="1"/>
    </location>
</feature>
<dbReference type="EMBL" id="KV454414">
    <property type="protein sequence ID" value="ODQ63638.1"/>
    <property type="molecule type" value="Genomic_DNA"/>
</dbReference>
<keyword evidence="10 13" id="KW-0472">Membrane</keyword>
<dbReference type="InterPro" id="IPR036400">
    <property type="entry name" value="Cyt_B5-like_heme/steroid_sf"/>
</dbReference>
<dbReference type="InterPro" id="IPR001199">
    <property type="entry name" value="Cyt_B5-like_heme/steroid-bd"/>
</dbReference>
<keyword evidence="9 13" id="KW-0408">Iron</keyword>
<evidence type="ECO:0000256" key="7">
    <source>
        <dbReference type="ARBA" id="ARBA00022848"/>
    </source>
</evidence>
<evidence type="ECO:0000256" key="1">
    <source>
        <dbReference type="ARBA" id="ARBA00004131"/>
    </source>
</evidence>
<feature type="transmembrane region" description="Helical" evidence="13">
    <location>
        <begin position="103"/>
        <end position="119"/>
    </location>
</feature>
<keyword evidence="7" id="KW-0492">Microsome</keyword>
<evidence type="ECO:0000256" key="12">
    <source>
        <dbReference type="ARBA" id="ARBA00038168"/>
    </source>
</evidence>
<dbReference type="SUPFAM" id="SSF55856">
    <property type="entry name" value="Cytochrome b5-like heme/steroid binding domain"/>
    <property type="match status" value="1"/>
</dbReference>
<dbReference type="Pfam" id="PF00173">
    <property type="entry name" value="Cyt-b5"/>
    <property type="match status" value="1"/>
</dbReference>
<protein>
    <submittedName>
        <fullName evidence="15">Cytochrome b5</fullName>
    </submittedName>
</protein>
<dbReference type="PROSITE" id="PS50255">
    <property type="entry name" value="CYTOCHROME_B5_2"/>
    <property type="match status" value="1"/>
</dbReference>
<keyword evidence="16" id="KW-1185">Reference proteome</keyword>
<evidence type="ECO:0000256" key="13">
    <source>
        <dbReference type="RuleBase" id="RU362121"/>
    </source>
</evidence>
<keyword evidence="6" id="KW-0256">Endoplasmic reticulum</keyword>
<gene>
    <name evidence="15" type="ORF">NADFUDRAFT_4017</name>
</gene>
<evidence type="ECO:0000256" key="8">
    <source>
        <dbReference type="ARBA" id="ARBA00022982"/>
    </source>
</evidence>
<reference evidence="15 16" key="1">
    <citation type="journal article" date="2016" name="Proc. Natl. Acad. Sci. U.S.A.">
        <title>Comparative genomics of biotechnologically important yeasts.</title>
        <authorList>
            <person name="Riley R."/>
            <person name="Haridas S."/>
            <person name="Wolfe K.H."/>
            <person name="Lopes M.R."/>
            <person name="Hittinger C.T."/>
            <person name="Goeker M."/>
            <person name="Salamov A.A."/>
            <person name="Wisecaver J.H."/>
            <person name="Long T.M."/>
            <person name="Calvey C.H."/>
            <person name="Aerts A.L."/>
            <person name="Barry K.W."/>
            <person name="Choi C."/>
            <person name="Clum A."/>
            <person name="Coughlan A.Y."/>
            <person name="Deshpande S."/>
            <person name="Douglass A.P."/>
            <person name="Hanson S.J."/>
            <person name="Klenk H.-P."/>
            <person name="LaButti K.M."/>
            <person name="Lapidus A."/>
            <person name="Lindquist E.A."/>
            <person name="Lipzen A.M."/>
            <person name="Meier-Kolthoff J.P."/>
            <person name="Ohm R.A."/>
            <person name="Otillar R.P."/>
            <person name="Pangilinan J.L."/>
            <person name="Peng Y."/>
            <person name="Rokas A."/>
            <person name="Rosa C.A."/>
            <person name="Scheuner C."/>
            <person name="Sibirny A.A."/>
            <person name="Slot J.C."/>
            <person name="Stielow J.B."/>
            <person name="Sun H."/>
            <person name="Kurtzman C.P."/>
            <person name="Blackwell M."/>
            <person name="Grigoriev I.V."/>
            <person name="Jeffries T.W."/>
        </authorList>
    </citation>
    <scope>NUCLEOTIDE SEQUENCE [LARGE SCALE GENOMIC DNA]</scope>
    <source>
        <strain evidence="15 16">DSM 6958</strain>
    </source>
</reference>
<comment type="similarity">
    <text evidence="12 13">Belongs to the cytochrome b5 family.</text>
</comment>
<evidence type="ECO:0000256" key="3">
    <source>
        <dbReference type="ARBA" id="ARBA00022617"/>
    </source>
</evidence>
<accession>A0A1E3PE30</accession>
<dbReference type="OrthoDB" id="260519at2759"/>
<keyword evidence="4 13" id="KW-0812">Transmembrane</keyword>
<keyword evidence="5 13" id="KW-0479">Metal-binding</keyword>
<sequence>AKVYTYEEVSSHTTADDLWMVINGKVYDCTKFVDEHPGGEEVLVDCGGQEATQSFEDVGHSEDASTILEKLYIGDLHPDEVPIKKNSSVFATGSEGSSSSNSLLLLTVAAIVAALAFFYL</sequence>
<evidence type="ECO:0000256" key="5">
    <source>
        <dbReference type="ARBA" id="ARBA00022723"/>
    </source>
</evidence>
<keyword evidence="8" id="KW-0249">Electron transport</keyword>
<keyword evidence="2" id="KW-0813">Transport</keyword>
<feature type="domain" description="Cytochrome b5 heme-binding" evidence="14">
    <location>
        <begin position="1"/>
        <end position="77"/>
    </location>
</feature>
<comment type="subcellular location">
    <subcellularLocation>
        <location evidence="1">Endoplasmic reticulum membrane</location>
        <topology evidence="1">Single-pass membrane protein</topology>
        <orientation evidence="1">Cytoplasmic side</orientation>
    </subcellularLocation>
    <subcellularLocation>
        <location evidence="11">Microsome membrane</location>
        <topology evidence="11">Single-pass membrane protein</topology>
        <orientation evidence="11">Cytoplasmic side</orientation>
    </subcellularLocation>
</comment>
<dbReference type="FunFam" id="3.10.120.10:FF:000002">
    <property type="entry name" value="Cytochrome b5 type B"/>
    <property type="match status" value="1"/>
</dbReference>
<proteinExistence type="inferred from homology"/>
<name>A0A1E3PE30_9ASCO</name>
<dbReference type="GO" id="GO:0020037">
    <property type="term" value="F:heme binding"/>
    <property type="evidence" value="ECO:0007669"/>
    <property type="project" value="UniProtKB-UniRule"/>
</dbReference>
<evidence type="ECO:0000256" key="10">
    <source>
        <dbReference type="ARBA" id="ARBA00023136"/>
    </source>
</evidence>
<keyword evidence="13" id="KW-1133">Transmembrane helix</keyword>
<dbReference type="PANTHER" id="PTHR19359:SF150">
    <property type="entry name" value="CYTOCHROME B5"/>
    <property type="match status" value="1"/>
</dbReference>
<dbReference type="GO" id="GO:0046872">
    <property type="term" value="F:metal ion binding"/>
    <property type="evidence" value="ECO:0007669"/>
    <property type="project" value="UniProtKB-UniRule"/>
</dbReference>
<dbReference type="Gene3D" id="3.10.120.10">
    <property type="entry name" value="Cytochrome b5-like heme/steroid binding domain"/>
    <property type="match status" value="1"/>
</dbReference>
<evidence type="ECO:0000256" key="9">
    <source>
        <dbReference type="ARBA" id="ARBA00023004"/>
    </source>
</evidence>
<evidence type="ECO:0000256" key="6">
    <source>
        <dbReference type="ARBA" id="ARBA00022824"/>
    </source>
</evidence>
<evidence type="ECO:0000313" key="16">
    <source>
        <dbReference type="Proteomes" id="UP000095009"/>
    </source>
</evidence>
<evidence type="ECO:0000259" key="14">
    <source>
        <dbReference type="PROSITE" id="PS50255"/>
    </source>
</evidence>
<dbReference type="SMART" id="SM01117">
    <property type="entry name" value="Cyt-b5"/>
    <property type="match status" value="1"/>
</dbReference>
<keyword evidence="3 13" id="KW-0349">Heme</keyword>
<evidence type="ECO:0000256" key="11">
    <source>
        <dbReference type="ARBA" id="ARBA00037877"/>
    </source>
</evidence>
<dbReference type="GO" id="GO:0005789">
    <property type="term" value="C:endoplasmic reticulum membrane"/>
    <property type="evidence" value="ECO:0007669"/>
    <property type="project" value="UniProtKB-SubCell"/>
</dbReference>
<dbReference type="PANTHER" id="PTHR19359">
    <property type="entry name" value="CYTOCHROME B5"/>
    <property type="match status" value="1"/>
</dbReference>
<evidence type="ECO:0000256" key="4">
    <source>
        <dbReference type="ARBA" id="ARBA00022692"/>
    </source>
</evidence>
<organism evidence="15 16">
    <name type="scientific">Nadsonia fulvescens var. elongata DSM 6958</name>
    <dbReference type="NCBI Taxonomy" id="857566"/>
    <lineage>
        <taxon>Eukaryota</taxon>
        <taxon>Fungi</taxon>
        <taxon>Dikarya</taxon>
        <taxon>Ascomycota</taxon>
        <taxon>Saccharomycotina</taxon>
        <taxon>Dipodascomycetes</taxon>
        <taxon>Dipodascales</taxon>
        <taxon>Dipodascales incertae sedis</taxon>
        <taxon>Nadsonia</taxon>
    </lineage>
</organism>
<feature type="non-terminal residue" evidence="15">
    <location>
        <position position="120"/>
    </location>
</feature>
<dbReference type="AlphaFoldDB" id="A0A1E3PE30"/>
<dbReference type="InterPro" id="IPR050668">
    <property type="entry name" value="Cytochrome_b5"/>
</dbReference>
<dbReference type="InterPro" id="IPR018506">
    <property type="entry name" value="Cyt_B5_heme-BS"/>
</dbReference>
<dbReference type="PRINTS" id="PR00363">
    <property type="entry name" value="CYTOCHROMEB5"/>
</dbReference>